<name>A0A5C6CVB2_9BACT</name>
<comment type="caution">
    <text evidence="3">The sequence shown here is derived from an EMBL/GenBank/DDBJ whole genome shotgun (WGS) entry which is preliminary data.</text>
</comment>
<reference evidence="3 4" key="1">
    <citation type="submission" date="2019-02" db="EMBL/GenBank/DDBJ databases">
        <title>Deep-cultivation of Planctomycetes and their phenomic and genomic characterization uncovers novel biology.</title>
        <authorList>
            <person name="Wiegand S."/>
            <person name="Jogler M."/>
            <person name="Boedeker C."/>
            <person name="Pinto D."/>
            <person name="Vollmers J."/>
            <person name="Rivas-Marin E."/>
            <person name="Kohn T."/>
            <person name="Peeters S.H."/>
            <person name="Heuer A."/>
            <person name="Rast P."/>
            <person name="Oberbeckmann S."/>
            <person name="Bunk B."/>
            <person name="Jeske O."/>
            <person name="Meyerdierks A."/>
            <person name="Storesund J.E."/>
            <person name="Kallscheuer N."/>
            <person name="Luecker S."/>
            <person name="Lage O.M."/>
            <person name="Pohl T."/>
            <person name="Merkel B.J."/>
            <person name="Hornburger P."/>
            <person name="Mueller R.-W."/>
            <person name="Bruemmer F."/>
            <person name="Labrenz M."/>
            <person name="Spormann A.M."/>
            <person name="Op Den Camp H."/>
            <person name="Overmann J."/>
            <person name="Amann R."/>
            <person name="Jetten M.S.M."/>
            <person name="Mascher T."/>
            <person name="Medema M.H."/>
            <person name="Devos D.P."/>
            <person name="Kaster A.-K."/>
            <person name="Ovreas L."/>
            <person name="Rohde M."/>
            <person name="Galperin M.Y."/>
            <person name="Jogler C."/>
        </authorList>
    </citation>
    <scope>NUCLEOTIDE SEQUENCE [LARGE SCALE GENOMIC DNA]</scope>
    <source>
        <strain evidence="3 4">Pla52o</strain>
    </source>
</reference>
<dbReference type="Pfam" id="PF14559">
    <property type="entry name" value="TPR_19"/>
    <property type="match status" value="1"/>
</dbReference>
<evidence type="ECO:0000256" key="2">
    <source>
        <dbReference type="SAM" id="MobiDB-lite"/>
    </source>
</evidence>
<organism evidence="3 4">
    <name type="scientific">Novipirellula galeiformis</name>
    <dbReference type="NCBI Taxonomy" id="2528004"/>
    <lineage>
        <taxon>Bacteria</taxon>
        <taxon>Pseudomonadati</taxon>
        <taxon>Planctomycetota</taxon>
        <taxon>Planctomycetia</taxon>
        <taxon>Pirellulales</taxon>
        <taxon>Pirellulaceae</taxon>
        <taxon>Novipirellula</taxon>
    </lineage>
</organism>
<dbReference type="AlphaFoldDB" id="A0A5C6CVB2"/>
<dbReference type="Proteomes" id="UP000316304">
    <property type="component" value="Unassembled WGS sequence"/>
</dbReference>
<dbReference type="SMART" id="SM00028">
    <property type="entry name" value="TPR"/>
    <property type="match status" value="8"/>
</dbReference>
<sequence length="779" mass="87367">MRPHRLNAALRFAILVSLLTTWSVRGVIVSAQTAPRGSLVEDRAAQKLVAAGDTRYEAEEVSKAVEIWQSVIERYPRSKVRFVAHMRLGDYFLERDRAYDRARVQFEPVADEANTDQTQRAEATLKMGICFYHARNYGKCFQLMRSVIESFPTSPEVNQAYYYIGLGHFQLAHYSRAIDALEKVGTTLSSDKTDGNKLEAGKRFFIKIEDADLAILGPETGVKVQCKSSGGDLEEAICYSVGRNVRLVLGSIASRLGTPIPGNGFLEVKGGDTVSVTYIDEHTAEKQLKVPVVMEVRVVGDGVVAITDGAFEETLSGVVLDKNVNLRVVDPDRDVSDEADSLMALVEIYRLKTDEELESEMTKRHATSDADNEDEIDRYKQVDRLEVTLIESELTEQQQGIARSDTPLDRSPQDESTQDESTASQLAATTNVPITNPVHAIHTGVFYGTVALVKTDTLDPNDQSLGALPSDQLRLTYLDQSNSDEGEKTLMAKARCLEGNIGGVRVTRAEISDHELRVQTQLKTASALTKIGNRYKEFGLKQKATEKYEAALDVCEEIMVDARRLGGRMLEETYVQFWHIYFEMERLELAATMCQKLQREFPNSGFVDDALLQLGEVAIKQENFRRAIGIYTRLVEMEQSQLRGEAQFGIAEVYQKMAEAAGERGGAELGDRAFQEYKKVFDHFPDSGRVGEAVAKMADYYYQREDFDRAIDTFETVLDNHPDAIFLDVILFNYGRCLYRMQRKAEARRRFDQLISEFPESPLASDAKQISMTLSQAGF</sequence>
<dbReference type="PANTHER" id="PTHR12558:SF13">
    <property type="entry name" value="CELL DIVISION CYCLE PROTEIN 27 HOMOLOG"/>
    <property type="match status" value="1"/>
</dbReference>
<feature type="repeat" description="TPR" evidence="1">
    <location>
        <begin position="691"/>
        <end position="724"/>
    </location>
</feature>
<keyword evidence="4" id="KW-1185">Reference proteome</keyword>
<evidence type="ECO:0000313" key="3">
    <source>
        <dbReference type="EMBL" id="TWU26639.1"/>
    </source>
</evidence>
<feature type="repeat" description="TPR" evidence="1">
    <location>
        <begin position="608"/>
        <end position="641"/>
    </location>
</feature>
<dbReference type="Pfam" id="PF13174">
    <property type="entry name" value="TPR_6"/>
    <property type="match status" value="3"/>
</dbReference>
<dbReference type="SUPFAM" id="SSF48452">
    <property type="entry name" value="TPR-like"/>
    <property type="match status" value="2"/>
</dbReference>
<dbReference type="OrthoDB" id="225229at2"/>
<dbReference type="InterPro" id="IPR019734">
    <property type="entry name" value="TPR_rpt"/>
</dbReference>
<dbReference type="Gene3D" id="1.25.40.10">
    <property type="entry name" value="Tetratricopeptide repeat domain"/>
    <property type="match status" value="3"/>
</dbReference>
<dbReference type="PROSITE" id="PS50005">
    <property type="entry name" value="TPR"/>
    <property type="match status" value="2"/>
</dbReference>
<keyword evidence="1" id="KW-0802">TPR repeat</keyword>
<evidence type="ECO:0000256" key="1">
    <source>
        <dbReference type="PROSITE-ProRule" id="PRU00339"/>
    </source>
</evidence>
<dbReference type="PANTHER" id="PTHR12558">
    <property type="entry name" value="CELL DIVISION CYCLE 16,23,27"/>
    <property type="match status" value="1"/>
</dbReference>
<protein>
    <submittedName>
        <fullName evidence="3">Tol-pal system protein YbgF</fullName>
    </submittedName>
</protein>
<gene>
    <name evidence="3" type="ORF">Pla52o_04920</name>
</gene>
<proteinExistence type="predicted"/>
<dbReference type="InterPro" id="IPR011990">
    <property type="entry name" value="TPR-like_helical_dom_sf"/>
</dbReference>
<feature type="region of interest" description="Disordered" evidence="2">
    <location>
        <begin position="393"/>
        <end position="424"/>
    </location>
</feature>
<dbReference type="EMBL" id="SJPT01000001">
    <property type="protein sequence ID" value="TWU26639.1"/>
    <property type="molecule type" value="Genomic_DNA"/>
</dbReference>
<evidence type="ECO:0000313" key="4">
    <source>
        <dbReference type="Proteomes" id="UP000316304"/>
    </source>
</evidence>
<accession>A0A5C6CVB2</accession>
<feature type="compositionally biased region" description="Basic and acidic residues" evidence="2">
    <location>
        <begin position="357"/>
        <end position="368"/>
    </location>
</feature>
<feature type="region of interest" description="Disordered" evidence="2">
    <location>
        <begin position="357"/>
        <end position="377"/>
    </location>
</feature>